<dbReference type="Pfam" id="PF07238">
    <property type="entry name" value="PilZ"/>
    <property type="match status" value="1"/>
</dbReference>
<comment type="caution">
    <text evidence="2">The sequence shown here is derived from an EMBL/GenBank/DDBJ whole genome shotgun (WGS) entry which is preliminary data.</text>
</comment>
<evidence type="ECO:0000313" key="3">
    <source>
        <dbReference type="Proteomes" id="UP000028725"/>
    </source>
</evidence>
<dbReference type="Gene3D" id="2.40.10.220">
    <property type="entry name" value="predicted glycosyltransferase like domains"/>
    <property type="match status" value="1"/>
</dbReference>
<protein>
    <recommendedName>
        <fullName evidence="1">PilZ domain-containing protein</fullName>
    </recommendedName>
</protein>
<dbReference type="GO" id="GO:0035438">
    <property type="term" value="F:cyclic-di-GMP binding"/>
    <property type="evidence" value="ECO:0007669"/>
    <property type="project" value="InterPro"/>
</dbReference>
<dbReference type="Proteomes" id="UP000028725">
    <property type="component" value="Unassembled WGS sequence"/>
</dbReference>
<proteinExistence type="predicted"/>
<dbReference type="AlphaFoldDB" id="A0A085WMI6"/>
<evidence type="ECO:0000259" key="1">
    <source>
        <dbReference type="Pfam" id="PF07238"/>
    </source>
</evidence>
<organism evidence="2 3">
    <name type="scientific">Hyalangium minutum</name>
    <dbReference type="NCBI Taxonomy" id="394096"/>
    <lineage>
        <taxon>Bacteria</taxon>
        <taxon>Pseudomonadati</taxon>
        <taxon>Myxococcota</taxon>
        <taxon>Myxococcia</taxon>
        <taxon>Myxococcales</taxon>
        <taxon>Cystobacterineae</taxon>
        <taxon>Archangiaceae</taxon>
        <taxon>Hyalangium</taxon>
    </lineage>
</organism>
<name>A0A085WMI6_9BACT</name>
<dbReference type="RefSeq" id="WP_044187475.1">
    <property type="nucleotide sequence ID" value="NZ_JMCB01000005.1"/>
</dbReference>
<dbReference type="EMBL" id="JMCB01000005">
    <property type="protein sequence ID" value="KFE68899.1"/>
    <property type="molecule type" value="Genomic_DNA"/>
</dbReference>
<reference evidence="2 3" key="1">
    <citation type="submission" date="2014-04" db="EMBL/GenBank/DDBJ databases">
        <title>Genome assembly of Hyalangium minutum DSM 14724.</title>
        <authorList>
            <person name="Sharma G."/>
            <person name="Subramanian S."/>
        </authorList>
    </citation>
    <scope>NUCLEOTIDE SEQUENCE [LARGE SCALE GENOMIC DNA]</scope>
    <source>
        <strain evidence="2 3">DSM 14724</strain>
    </source>
</reference>
<gene>
    <name evidence="2" type="ORF">DB31_6801</name>
</gene>
<keyword evidence="3" id="KW-1185">Reference proteome</keyword>
<dbReference type="InterPro" id="IPR009875">
    <property type="entry name" value="PilZ_domain"/>
</dbReference>
<accession>A0A085WMI6</accession>
<dbReference type="SUPFAM" id="SSF141371">
    <property type="entry name" value="PilZ domain-like"/>
    <property type="match status" value="1"/>
</dbReference>
<evidence type="ECO:0000313" key="2">
    <source>
        <dbReference type="EMBL" id="KFE68899.1"/>
    </source>
</evidence>
<sequence length="114" mass="12736">MSYDNERRRHQRYPLRLAIKLHCPREVLDADIINASASGCLLLSRVPVEPGQSIEASIPELLIPRTRLNILRCQATPAGYVIAANFDTALGDELSIAWLSEEQSPESGVPRWLN</sequence>
<feature type="domain" description="PilZ" evidence="1">
    <location>
        <begin position="6"/>
        <end position="62"/>
    </location>
</feature>